<dbReference type="Gene3D" id="2.30.30.90">
    <property type="match status" value="1"/>
</dbReference>
<accession>A0A839UVT0</accession>
<dbReference type="SUPFAM" id="SSF50037">
    <property type="entry name" value="C-terminal domain of transcriptional repressors"/>
    <property type="match status" value="1"/>
</dbReference>
<dbReference type="Pfam" id="PF04023">
    <property type="entry name" value="FeoA"/>
    <property type="match status" value="1"/>
</dbReference>
<organism evidence="3 4">
    <name type="scientific">Endobacter medicaginis</name>
    <dbReference type="NCBI Taxonomy" id="1181271"/>
    <lineage>
        <taxon>Bacteria</taxon>
        <taxon>Pseudomonadati</taxon>
        <taxon>Pseudomonadota</taxon>
        <taxon>Alphaproteobacteria</taxon>
        <taxon>Acetobacterales</taxon>
        <taxon>Acetobacteraceae</taxon>
        <taxon>Endobacter</taxon>
    </lineage>
</organism>
<protein>
    <submittedName>
        <fullName evidence="3">Ferrous iron transport protein A</fullName>
    </submittedName>
</protein>
<dbReference type="EMBL" id="JACHXV010000005">
    <property type="protein sequence ID" value="MBB3173917.1"/>
    <property type="molecule type" value="Genomic_DNA"/>
</dbReference>
<dbReference type="Proteomes" id="UP000557688">
    <property type="component" value="Unassembled WGS sequence"/>
</dbReference>
<feature type="domain" description="Ferrous iron transporter FeoA-like" evidence="2">
    <location>
        <begin position="8"/>
        <end position="84"/>
    </location>
</feature>
<sequence length="85" mass="9069">MSDDAGVVLLDALPRGAIAVIESVDFRTADDPVARRLVELGFVPGETVQMIAHGPFGADPLAVRLGGTRFALRRAEAARVRVERS</sequence>
<dbReference type="InterPro" id="IPR007167">
    <property type="entry name" value="Fe-transptr_FeoA-like"/>
</dbReference>
<keyword evidence="4" id="KW-1185">Reference proteome</keyword>
<dbReference type="GO" id="GO:0046914">
    <property type="term" value="F:transition metal ion binding"/>
    <property type="evidence" value="ECO:0007669"/>
    <property type="project" value="InterPro"/>
</dbReference>
<dbReference type="PANTHER" id="PTHR42954:SF2">
    <property type="entry name" value="FE(2+) TRANSPORT PROTEIN A"/>
    <property type="match status" value="1"/>
</dbReference>
<proteinExistence type="predicted"/>
<evidence type="ECO:0000313" key="4">
    <source>
        <dbReference type="Proteomes" id="UP000557688"/>
    </source>
</evidence>
<reference evidence="3 4" key="1">
    <citation type="submission" date="2020-08" db="EMBL/GenBank/DDBJ databases">
        <title>Genomic Encyclopedia of Type Strains, Phase III (KMG-III): the genomes of soil and plant-associated and newly described type strains.</title>
        <authorList>
            <person name="Whitman W."/>
        </authorList>
    </citation>
    <scope>NUCLEOTIDE SEQUENCE [LARGE SCALE GENOMIC DNA]</scope>
    <source>
        <strain evidence="3 4">CECT 8088</strain>
    </source>
</reference>
<dbReference type="PANTHER" id="PTHR42954">
    <property type="entry name" value="FE(2+) TRANSPORT PROTEIN A"/>
    <property type="match status" value="1"/>
</dbReference>
<evidence type="ECO:0000313" key="3">
    <source>
        <dbReference type="EMBL" id="MBB3173917.1"/>
    </source>
</evidence>
<evidence type="ECO:0000259" key="2">
    <source>
        <dbReference type="SMART" id="SM00899"/>
    </source>
</evidence>
<dbReference type="AlphaFoldDB" id="A0A839UVT0"/>
<keyword evidence="1" id="KW-0408">Iron</keyword>
<dbReference type="InterPro" id="IPR038157">
    <property type="entry name" value="FeoA_core_dom"/>
</dbReference>
<dbReference type="RefSeq" id="WP_266152827.1">
    <property type="nucleotide sequence ID" value="NZ_JACHXV010000005.1"/>
</dbReference>
<gene>
    <name evidence="3" type="ORF">FHR90_001749</name>
</gene>
<dbReference type="SMART" id="SM00899">
    <property type="entry name" value="FeoA"/>
    <property type="match status" value="1"/>
</dbReference>
<dbReference type="InterPro" id="IPR052713">
    <property type="entry name" value="FeoA"/>
</dbReference>
<comment type="caution">
    <text evidence="3">The sequence shown here is derived from an EMBL/GenBank/DDBJ whole genome shotgun (WGS) entry which is preliminary data.</text>
</comment>
<dbReference type="InterPro" id="IPR008988">
    <property type="entry name" value="Transcriptional_repressor_C"/>
</dbReference>
<name>A0A839UVT0_9PROT</name>
<evidence type="ECO:0000256" key="1">
    <source>
        <dbReference type="ARBA" id="ARBA00023004"/>
    </source>
</evidence>